<evidence type="ECO:0000313" key="10">
    <source>
        <dbReference type="EMBL" id="KAK4351318.1"/>
    </source>
</evidence>
<evidence type="ECO:0000259" key="8">
    <source>
        <dbReference type="PROSITE" id="PS50090"/>
    </source>
</evidence>
<dbReference type="GO" id="GO:0005634">
    <property type="term" value="C:nucleus"/>
    <property type="evidence" value="ECO:0007669"/>
    <property type="project" value="UniProtKB-SubCell"/>
</dbReference>
<dbReference type="GO" id="GO:0000981">
    <property type="term" value="F:DNA-binding transcription factor activity, RNA polymerase II-specific"/>
    <property type="evidence" value="ECO:0007669"/>
    <property type="project" value="TreeGrafter"/>
</dbReference>
<dbReference type="CDD" id="cd00167">
    <property type="entry name" value="SANT"/>
    <property type="match status" value="1"/>
</dbReference>
<dbReference type="PANTHER" id="PTHR45614:SF82">
    <property type="entry name" value="OS01G0977300 PROTEIN"/>
    <property type="match status" value="1"/>
</dbReference>
<protein>
    <submittedName>
        <fullName evidence="10">Uncharacterized protein</fullName>
    </submittedName>
</protein>
<dbReference type="PROSITE" id="PS50090">
    <property type="entry name" value="MYB_LIKE"/>
    <property type="match status" value="1"/>
</dbReference>
<keyword evidence="4" id="KW-0238">DNA-binding</keyword>
<dbReference type="Pfam" id="PF00249">
    <property type="entry name" value="Myb_DNA-binding"/>
    <property type="match status" value="1"/>
</dbReference>
<feature type="domain" description="HTH myb-type" evidence="9">
    <location>
        <begin position="4"/>
        <end position="59"/>
    </location>
</feature>
<dbReference type="PROSITE" id="PS51294">
    <property type="entry name" value="HTH_MYB"/>
    <property type="match status" value="1"/>
</dbReference>
<dbReference type="InterPro" id="IPR001005">
    <property type="entry name" value="SANT/Myb"/>
</dbReference>
<evidence type="ECO:0000256" key="6">
    <source>
        <dbReference type="ARBA" id="ARBA00023242"/>
    </source>
</evidence>
<dbReference type="Proteomes" id="UP001291623">
    <property type="component" value="Unassembled WGS sequence"/>
</dbReference>
<evidence type="ECO:0000256" key="7">
    <source>
        <dbReference type="SAM" id="MobiDB-lite"/>
    </source>
</evidence>
<proteinExistence type="predicted"/>
<keyword evidence="6" id="KW-0539">Nucleus</keyword>
<gene>
    <name evidence="10" type="ORF">RND71_030631</name>
</gene>
<evidence type="ECO:0000256" key="3">
    <source>
        <dbReference type="ARBA" id="ARBA00023015"/>
    </source>
</evidence>
<evidence type="ECO:0000259" key="9">
    <source>
        <dbReference type="PROSITE" id="PS51294"/>
    </source>
</evidence>
<reference evidence="10" key="1">
    <citation type="submission" date="2023-12" db="EMBL/GenBank/DDBJ databases">
        <title>Genome assembly of Anisodus tanguticus.</title>
        <authorList>
            <person name="Wang Y.-J."/>
        </authorList>
    </citation>
    <scope>NUCLEOTIDE SEQUENCE</scope>
    <source>
        <strain evidence="10">KB-2021</strain>
        <tissue evidence="10">Leaf</tissue>
    </source>
</reference>
<evidence type="ECO:0000256" key="1">
    <source>
        <dbReference type="ARBA" id="ARBA00004123"/>
    </source>
</evidence>
<keyword evidence="11" id="KW-1185">Reference proteome</keyword>
<organism evidence="10 11">
    <name type="scientific">Anisodus tanguticus</name>
    <dbReference type="NCBI Taxonomy" id="243964"/>
    <lineage>
        <taxon>Eukaryota</taxon>
        <taxon>Viridiplantae</taxon>
        <taxon>Streptophyta</taxon>
        <taxon>Embryophyta</taxon>
        <taxon>Tracheophyta</taxon>
        <taxon>Spermatophyta</taxon>
        <taxon>Magnoliopsida</taxon>
        <taxon>eudicotyledons</taxon>
        <taxon>Gunneridae</taxon>
        <taxon>Pentapetalae</taxon>
        <taxon>asterids</taxon>
        <taxon>lamiids</taxon>
        <taxon>Solanales</taxon>
        <taxon>Solanaceae</taxon>
        <taxon>Solanoideae</taxon>
        <taxon>Hyoscyameae</taxon>
        <taxon>Anisodus</taxon>
    </lineage>
</organism>
<evidence type="ECO:0000256" key="2">
    <source>
        <dbReference type="ARBA" id="ARBA00022737"/>
    </source>
</evidence>
<evidence type="ECO:0000256" key="5">
    <source>
        <dbReference type="ARBA" id="ARBA00023163"/>
    </source>
</evidence>
<accession>A0AAE1RHY5</accession>
<keyword evidence="2" id="KW-0677">Repeat</keyword>
<dbReference type="GO" id="GO:0010597">
    <property type="term" value="P:green leaf volatile biosynthetic process"/>
    <property type="evidence" value="ECO:0007669"/>
    <property type="project" value="UniProtKB-ARBA"/>
</dbReference>
<evidence type="ECO:0000313" key="11">
    <source>
        <dbReference type="Proteomes" id="UP001291623"/>
    </source>
</evidence>
<dbReference type="PANTHER" id="PTHR45614">
    <property type="entry name" value="MYB PROTEIN-RELATED"/>
    <property type="match status" value="1"/>
</dbReference>
<evidence type="ECO:0000256" key="4">
    <source>
        <dbReference type="ARBA" id="ARBA00023125"/>
    </source>
</evidence>
<feature type="compositionally biased region" description="Polar residues" evidence="7">
    <location>
        <begin position="84"/>
        <end position="97"/>
    </location>
</feature>
<dbReference type="InterPro" id="IPR017930">
    <property type="entry name" value="Myb_dom"/>
</dbReference>
<dbReference type="InterPro" id="IPR009057">
    <property type="entry name" value="Homeodomain-like_sf"/>
</dbReference>
<dbReference type="EMBL" id="JAVYJV010000016">
    <property type="protein sequence ID" value="KAK4351318.1"/>
    <property type="molecule type" value="Genomic_DNA"/>
</dbReference>
<name>A0AAE1RHY5_9SOLA</name>
<sequence length="135" mass="14777">MEGTGEKIKGSWSPEEDDMLIKLVDQHGPRNWSLIRSGIPGRSGKSCRLRWCNQLSPAVHHCPFTPSEDAIILQAHAVHESNSKRQCSRTSQEQSSYGPDRLDDDQLGLDGPETSLTLSLPGGGMLESLAPVVEE</sequence>
<comment type="caution">
    <text evidence="10">The sequence shown here is derived from an EMBL/GenBank/DDBJ whole genome shotgun (WGS) entry which is preliminary data.</text>
</comment>
<dbReference type="Gene3D" id="1.10.10.60">
    <property type="entry name" value="Homeodomain-like"/>
    <property type="match status" value="1"/>
</dbReference>
<keyword evidence="5" id="KW-0804">Transcription</keyword>
<keyword evidence="3" id="KW-0805">Transcription regulation</keyword>
<dbReference type="AlphaFoldDB" id="A0AAE1RHY5"/>
<feature type="domain" description="Myb-like" evidence="8">
    <location>
        <begin position="4"/>
        <end position="55"/>
    </location>
</feature>
<comment type="subcellular location">
    <subcellularLocation>
        <location evidence="1">Nucleus</location>
    </subcellularLocation>
</comment>
<dbReference type="GO" id="GO:0000978">
    <property type="term" value="F:RNA polymerase II cis-regulatory region sequence-specific DNA binding"/>
    <property type="evidence" value="ECO:0007669"/>
    <property type="project" value="TreeGrafter"/>
</dbReference>
<dbReference type="InterPro" id="IPR050560">
    <property type="entry name" value="MYB_TF"/>
</dbReference>
<dbReference type="SMART" id="SM00717">
    <property type="entry name" value="SANT"/>
    <property type="match status" value="1"/>
</dbReference>
<dbReference type="SUPFAM" id="SSF46689">
    <property type="entry name" value="Homeodomain-like"/>
    <property type="match status" value="1"/>
</dbReference>
<feature type="region of interest" description="Disordered" evidence="7">
    <location>
        <begin position="80"/>
        <end position="135"/>
    </location>
</feature>
<dbReference type="FunFam" id="1.10.10.60:FF:000060">
    <property type="entry name" value="MYB transcription factor"/>
    <property type="match status" value="1"/>
</dbReference>